<dbReference type="EMBL" id="OIVN01000940">
    <property type="protein sequence ID" value="SPC87717.1"/>
    <property type="molecule type" value="Genomic_DNA"/>
</dbReference>
<feature type="compositionally biased region" description="Polar residues" evidence="1">
    <location>
        <begin position="74"/>
        <end position="84"/>
    </location>
</feature>
<dbReference type="AlphaFoldDB" id="A0A2N9F9Z0"/>
<feature type="region of interest" description="Disordered" evidence="1">
    <location>
        <begin position="51"/>
        <end position="91"/>
    </location>
</feature>
<proteinExistence type="predicted"/>
<accession>A0A2N9F9Z0</accession>
<protein>
    <submittedName>
        <fullName evidence="2">Uncharacterized protein</fullName>
    </submittedName>
</protein>
<reference evidence="2" key="1">
    <citation type="submission" date="2018-02" db="EMBL/GenBank/DDBJ databases">
        <authorList>
            <person name="Cohen D.B."/>
            <person name="Kent A.D."/>
        </authorList>
    </citation>
    <scope>NUCLEOTIDE SEQUENCE</scope>
</reference>
<evidence type="ECO:0000256" key="1">
    <source>
        <dbReference type="SAM" id="MobiDB-lite"/>
    </source>
</evidence>
<organism evidence="2">
    <name type="scientific">Fagus sylvatica</name>
    <name type="common">Beechnut</name>
    <dbReference type="NCBI Taxonomy" id="28930"/>
    <lineage>
        <taxon>Eukaryota</taxon>
        <taxon>Viridiplantae</taxon>
        <taxon>Streptophyta</taxon>
        <taxon>Embryophyta</taxon>
        <taxon>Tracheophyta</taxon>
        <taxon>Spermatophyta</taxon>
        <taxon>Magnoliopsida</taxon>
        <taxon>eudicotyledons</taxon>
        <taxon>Gunneridae</taxon>
        <taxon>Pentapetalae</taxon>
        <taxon>rosids</taxon>
        <taxon>fabids</taxon>
        <taxon>Fagales</taxon>
        <taxon>Fagaceae</taxon>
        <taxon>Fagus</taxon>
    </lineage>
</organism>
<gene>
    <name evidence="2" type="ORF">FSB_LOCUS15599</name>
</gene>
<evidence type="ECO:0000313" key="2">
    <source>
        <dbReference type="EMBL" id="SPC87717.1"/>
    </source>
</evidence>
<name>A0A2N9F9Z0_FAGSY</name>
<sequence length="128" mass="13849">MAILHRFDPIRPDPCGYFPSRRGDGAVTASCLPHAASLFFFCPASLTQPVTPPPTSLPHTAPHASEPSPAYENRCNTTQQQSTLLDPPKGQVAPSRVCWRSSFRGQTKTSAAAPAPCHVGVKVWVKRE</sequence>